<dbReference type="FunFam" id="3.10.10.10:FF:000007">
    <property type="entry name" value="Retrovirus-related Pol polyprotein from transposon 17.6-like Protein"/>
    <property type="match status" value="1"/>
</dbReference>
<dbReference type="InterPro" id="IPR053134">
    <property type="entry name" value="RNA-dir_DNA_polymerase"/>
</dbReference>
<evidence type="ECO:0000256" key="5">
    <source>
        <dbReference type="ARBA" id="ARBA00022759"/>
    </source>
</evidence>
<dbReference type="EMBL" id="BGPR01010893">
    <property type="protein sequence ID" value="GBN48565.1"/>
    <property type="molecule type" value="Genomic_DNA"/>
</dbReference>
<keyword evidence="10" id="KW-1185">Reference proteome</keyword>
<proteinExistence type="predicted"/>
<organism evidence="9 10">
    <name type="scientific">Araneus ventricosus</name>
    <name type="common">Orbweaver spider</name>
    <name type="synonym">Epeira ventricosa</name>
    <dbReference type="NCBI Taxonomy" id="182803"/>
    <lineage>
        <taxon>Eukaryota</taxon>
        <taxon>Metazoa</taxon>
        <taxon>Ecdysozoa</taxon>
        <taxon>Arthropoda</taxon>
        <taxon>Chelicerata</taxon>
        <taxon>Arachnida</taxon>
        <taxon>Araneae</taxon>
        <taxon>Araneomorphae</taxon>
        <taxon>Entelegynae</taxon>
        <taxon>Araneoidea</taxon>
        <taxon>Araneidae</taxon>
        <taxon>Araneus</taxon>
    </lineage>
</organism>
<dbReference type="Proteomes" id="UP000499080">
    <property type="component" value="Unassembled WGS sequence"/>
</dbReference>
<feature type="domain" description="Reverse transcriptase" evidence="8">
    <location>
        <begin position="1"/>
        <end position="102"/>
    </location>
</feature>
<evidence type="ECO:0000256" key="4">
    <source>
        <dbReference type="ARBA" id="ARBA00022722"/>
    </source>
</evidence>
<dbReference type="OrthoDB" id="112267at2759"/>
<comment type="caution">
    <text evidence="9">The sequence shown here is derived from an EMBL/GenBank/DDBJ whole genome shotgun (WGS) entry which is preliminary data.</text>
</comment>
<dbReference type="InterPro" id="IPR043128">
    <property type="entry name" value="Rev_trsase/Diguanyl_cyclase"/>
</dbReference>
<dbReference type="Pfam" id="PF00078">
    <property type="entry name" value="RVT_1"/>
    <property type="match status" value="1"/>
</dbReference>
<name>A0A4Y2P9D6_ARAVE</name>
<reference evidence="9 10" key="1">
    <citation type="journal article" date="2019" name="Sci. Rep.">
        <title>Orb-weaving spider Araneus ventricosus genome elucidates the spidroin gene catalogue.</title>
        <authorList>
            <person name="Kono N."/>
            <person name="Nakamura H."/>
            <person name="Ohtoshi R."/>
            <person name="Moran D.A.P."/>
            <person name="Shinohara A."/>
            <person name="Yoshida Y."/>
            <person name="Fujiwara M."/>
            <person name="Mori M."/>
            <person name="Tomita M."/>
            <person name="Arakawa K."/>
        </authorList>
    </citation>
    <scope>NUCLEOTIDE SEQUENCE [LARGE SCALE GENOMIC DNA]</scope>
</reference>
<dbReference type="GO" id="GO:0006508">
    <property type="term" value="P:proteolysis"/>
    <property type="evidence" value="ECO:0007669"/>
    <property type="project" value="UniProtKB-KW"/>
</dbReference>
<sequence>MKKDSYLLPRIHDTLNASNGSQWFTSLDLKSGYWQVEIRPEDREKTAFTTGQELWQFKIMPFGLYNAPATFEKLMETILCGLLSEACLLYLDDIIIVGRTSI</sequence>
<keyword evidence="5" id="KW-0255">Endonuclease</keyword>
<dbReference type="PROSITE" id="PS50878">
    <property type="entry name" value="RT_POL"/>
    <property type="match status" value="1"/>
</dbReference>
<dbReference type="SUPFAM" id="SSF56672">
    <property type="entry name" value="DNA/RNA polymerases"/>
    <property type="match status" value="1"/>
</dbReference>
<protein>
    <submittedName>
        <fullName evidence="9">Retrovirus-related Pol polyprotein from transposon 297</fullName>
    </submittedName>
</protein>
<keyword evidence="6" id="KW-0378">Hydrolase</keyword>
<keyword evidence="3" id="KW-0548">Nucleotidyltransferase</keyword>
<dbReference type="InterPro" id="IPR043502">
    <property type="entry name" value="DNA/RNA_pol_sf"/>
</dbReference>
<keyword evidence="2" id="KW-0808">Transferase</keyword>
<keyword evidence="7" id="KW-0695">RNA-directed DNA polymerase</keyword>
<evidence type="ECO:0000256" key="3">
    <source>
        <dbReference type="ARBA" id="ARBA00022695"/>
    </source>
</evidence>
<dbReference type="PANTHER" id="PTHR24559:SF435">
    <property type="entry name" value="RIBONUCLEASE H"/>
    <property type="match status" value="1"/>
</dbReference>
<dbReference type="GO" id="GO:0004519">
    <property type="term" value="F:endonuclease activity"/>
    <property type="evidence" value="ECO:0007669"/>
    <property type="project" value="UniProtKB-KW"/>
</dbReference>
<dbReference type="InterPro" id="IPR000477">
    <property type="entry name" value="RT_dom"/>
</dbReference>
<accession>A0A4Y2P9D6</accession>
<dbReference type="GO" id="GO:0008233">
    <property type="term" value="F:peptidase activity"/>
    <property type="evidence" value="ECO:0007669"/>
    <property type="project" value="UniProtKB-KW"/>
</dbReference>
<dbReference type="CDD" id="cd01647">
    <property type="entry name" value="RT_LTR"/>
    <property type="match status" value="1"/>
</dbReference>
<evidence type="ECO:0000256" key="7">
    <source>
        <dbReference type="ARBA" id="ARBA00022918"/>
    </source>
</evidence>
<gene>
    <name evidence="9" type="primary">pol_3238</name>
    <name evidence="9" type="ORF">AVEN_103758_1</name>
</gene>
<evidence type="ECO:0000256" key="2">
    <source>
        <dbReference type="ARBA" id="ARBA00022679"/>
    </source>
</evidence>
<dbReference type="Gene3D" id="3.30.70.270">
    <property type="match status" value="1"/>
</dbReference>
<evidence type="ECO:0000313" key="9">
    <source>
        <dbReference type="EMBL" id="GBN48565.1"/>
    </source>
</evidence>
<dbReference type="GO" id="GO:0003964">
    <property type="term" value="F:RNA-directed DNA polymerase activity"/>
    <property type="evidence" value="ECO:0007669"/>
    <property type="project" value="UniProtKB-KW"/>
</dbReference>
<dbReference type="Gene3D" id="3.10.10.10">
    <property type="entry name" value="HIV Type 1 Reverse Transcriptase, subunit A, domain 1"/>
    <property type="match status" value="1"/>
</dbReference>
<dbReference type="AlphaFoldDB" id="A0A4Y2P9D6"/>
<keyword evidence="1" id="KW-0645">Protease</keyword>
<keyword evidence="4" id="KW-0540">Nuclease</keyword>
<evidence type="ECO:0000256" key="1">
    <source>
        <dbReference type="ARBA" id="ARBA00022670"/>
    </source>
</evidence>
<evidence type="ECO:0000259" key="8">
    <source>
        <dbReference type="PROSITE" id="PS50878"/>
    </source>
</evidence>
<evidence type="ECO:0000313" key="10">
    <source>
        <dbReference type="Proteomes" id="UP000499080"/>
    </source>
</evidence>
<dbReference type="PANTHER" id="PTHR24559">
    <property type="entry name" value="TRANSPOSON TY3-I GAG-POL POLYPROTEIN"/>
    <property type="match status" value="1"/>
</dbReference>
<evidence type="ECO:0000256" key="6">
    <source>
        <dbReference type="ARBA" id="ARBA00022801"/>
    </source>
</evidence>